<evidence type="ECO:0000256" key="6">
    <source>
        <dbReference type="ARBA" id="ARBA00023065"/>
    </source>
</evidence>
<comment type="similarity">
    <text evidence="2">Belongs to the V-ATPase 116 kDa subunit family.</text>
</comment>
<keyword evidence="8" id="KW-0175">Coiled coil</keyword>
<protein>
    <submittedName>
        <fullName evidence="10">V-type ATP synthase subunit I</fullName>
    </submittedName>
</protein>
<name>A0A7V3RIG7_UNCW3</name>
<evidence type="ECO:0000256" key="2">
    <source>
        <dbReference type="ARBA" id="ARBA00009904"/>
    </source>
</evidence>
<feature type="transmembrane region" description="Helical" evidence="9">
    <location>
        <begin position="606"/>
        <end position="627"/>
    </location>
</feature>
<reference evidence="10" key="1">
    <citation type="journal article" date="2020" name="mSystems">
        <title>Genome- and Community-Level Interaction Insights into Carbon Utilization and Element Cycling Functions of Hydrothermarchaeota in Hydrothermal Sediment.</title>
        <authorList>
            <person name="Zhou Z."/>
            <person name="Liu Y."/>
            <person name="Xu W."/>
            <person name="Pan J."/>
            <person name="Luo Z.H."/>
            <person name="Li M."/>
        </authorList>
    </citation>
    <scope>NUCLEOTIDE SEQUENCE [LARGE SCALE GENOMIC DNA]</scope>
    <source>
        <strain evidence="10">SpSt-961</strain>
    </source>
</reference>
<dbReference type="Gene3D" id="3.30.70.2170">
    <property type="match status" value="1"/>
</dbReference>
<keyword evidence="5 9" id="KW-1133">Transmembrane helix</keyword>
<feature type="transmembrane region" description="Helical" evidence="9">
    <location>
        <begin position="383"/>
        <end position="405"/>
    </location>
</feature>
<evidence type="ECO:0000313" key="10">
    <source>
        <dbReference type="EMBL" id="HGE78713.1"/>
    </source>
</evidence>
<feature type="transmembrane region" description="Helical" evidence="9">
    <location>
        <begin position="516"/>
        <end position="534"/>
    </location>
</feature>
<dbReference type="AlphaFoldDB" id="A0A7V3RIG7"/>
<evidence type="ECO:0000256" key="8">
    <source>
        <dbReference type="SAM" id="Coils"/>
    </source>
</evidence>
<organism evidence="10">
    <name type="scientific">candidate division WOR-3 bacterium</name>
    <dbReference type="NCBI Taxonomy" id="2052148"/>
    <lineage>
        <taxon>Bacteria</taxon>
        <taxon>Bacteria division WOR-3</taxon>
    </lineage>
</organism>
<feature type="transmembrane region" description="Helical" evidence="9">
    <location>
        <begin position="344"/>
        <end position="371"/>
    </location>
</feature>
<gene>
    <name evidence="10" type="ORF">ENX68_06945</name>
</gene>
<dbReference type="GO" id="GO:0046961">
    <property type="term" value="F:proton-transporting ATPase activity, rotational mechanism"/>
    <property type="evidence" value="ECO:0007669"/>
    <property type="project" value="InterPro"/>
</dbReference>
<keyword evidence="7 9" id="KW-0472">Membrane</keyword>
<feature type="transmembrane region" description="Helical" evidence="9">
    <location>
        <begin position="568"/>
        <end position="586"/>
    </location>
</feature>
<dbReference type="GO" id="GO:0051117">
    <property type="term" value="F:ATPase binding"/>
    <property type="evidence" value="ECO:0007669"/>
    <property type="project" value="TreeGrafter"/>
</dbReference>
<feature type="transmembrane region" description="Helical" evidence="9">
    <location>
        <begin position="435"/>
        <end position="456"/>
    </location>
</feature>
<dbReference type="Pfam" id="PF01496">
    <property type="entry name" value="V_ATPase_I"/>
    <property type="match status" value="2"/>
</dbReference>
<accession>A0A7V3RIG7</accession>
<evidence type="ECO:0000256" key="4">
    <source>
        <dbReference type="ARBA" id="ARBA00022692"/>
    </source>
</evidence>
<keyword evidence="4 9" id="KW-0812">Transmembrane</keyword>
<proteinExistence type="inferred from homology"/>
<dbReference type="Gene3D" id="3.30.70.2750">
    <property type="match status" value="1"/>
</dbReference>
<keyword evidence="6" id="KW-0406">Ion transport</keyword>
<comment type="subcellular location">
    <subcellularLocation>
        <location evidence="1">Membrane</location>
        <topology evidence="1">Multi-pass membrane protein</topology>
    </subcellularLocation>
</comment>
<dbReference type="InterPro" id="IPR002490">
    <property type="entry name" value="V-ATPase_116kDa_su"/>
</dbReference>
<dbReference type="GO" id="GO:0016471">
    <property type="term" value="C:vacuolar proton-transporting V-type ATPase complex"/>
    <property type="evidence" value="ECO:0007669"/>
    <property type="project" value="TreeGrafter"/>
</dbReference>
<dbReference type="GO" id="GO:0007035">
    <property type="term" value="P:vacuolar acidification"/>
    <property type="evidence" value="ECO:0007669"/>
    <property type="project" value="TreeGrafter"/>
</dbReference>
<sequence>MARVPLEKVALIVHKSIKDNFIDTLHKLKIIHITELKETEVYTPLELEKLKEAISQLAHYQKKGILENFVTPRIPLSLKEFSNLVEKYDFQKISNELERIKEERERLSNELLELKNQVSLLMPYKPLRYKLNELKDFKEVETIAVQIKSEELFQNLEKAISNIPFSFELVNKLGTKVYGLCFVRKIDGQRFKNRLFELGIEIIQLPDEKETPERLIDEYTQKIELISRQIEILNKKESELAQEIINLKIIYDWIDNEFKKNGIASALPETSRTINIIGWIKKKDIDKLRKLVEEFKLAAFEKIEPQPGEIPPVAIENPWWCSPYEMLIRLYSMPDQKEYDPTPFIAVFFPIFFALCLTDAIYGIFLALFSLFLMRKVPGDKSLLWILFGGGIVTIFTGSMVGGWAGNLFDLIGIKFFKDFKKLMLFDPLTNPMPFFYLSLGIGYVQVILGIFIEVFDDLRNREYARAIFENLTWAVLIICLPLYFTIFKLFVLKVLILLSITGIILFSNRSGDPSLFDQLLWTLIILFLLGSFIRVFPPYFKYLSAGLFIPGIIRFKQSKKILVRIAWGLYTLYGITSFVSNILSYVRLMALGMVTGGIAVTINKIAWMVLKVPVIGVVLTIIILILGHSFNIVINALGGFIHTMRLHYIEFFGRFYTGGGKMFRPFGLDTKYVEVKN</sequence>
<feature type="coiled-coil region" evidence="8">
    <location>
        <begin position="216"/>
        <end position="243"/>
    </location>
</feature>
<dbReference type="PANTHER" id="PTHR11629:SF63">
    <property type="entry name" value="V-TYPE PROTON ATPASE SUBUNIT A"/>
    <property type="match status" value="1"/>
</dbReference>
<comment type="caution">
    <text evidence="10">The sequence shown here is derived from an EMBL/GenBank/DDBJ whole genome shotgun (WGS) entry which is preliminary data.</text>
</comment>
<dbReference type="EMBL" id="DTOZ01000172">
    <property type="protein sequence ID" value="HGE78713.1"/>
    <property type="molecule type" value="Genomic_DNA"/>
</dbReference>
<dbReference type="Gene3D" id="1.20.1460.20">
    <property type="match status" value="1"/>
</dbReference>
<dbReference type="PANTHER" id="PTHR11629">
    <property type="entry name" value="VACUOLAR PROTON ATPASES"/>
    <property type="match status" value="1"/>
</dbReference>
<evidence type="ECO:0000256" key="3">
    <source>
        <dbReference type="ARBA" id="ARBA00022448"/>
    </source>
</evidence>
<dbReference type="GO" id="GO:0033179">
    <property type="term" value="C:proton-transporting V-type ATPase, V0 domain"/>
    <property type="evidence" value="ECO:0007669"/>
    <property type="project" value="InterPro"/>
</dbReference>
<feature type="coiled-coil region" evidence="8">
    <location>
        <begin position="90"/>
        <end position="117"/>
    </location>
</feature>
<evidence type="ECO:0000256" key="5">
    <source>
        <dbReference type="ARBA" id="ARBA00022989"/>
    </source>
</evidence>
<evidence type="ECO:0000256" key="9">
    <source>
        <dbReference type="SAM" id="Phobius"/>
    </source>
</evidence>
<keyword evidence="3" id="KW-0813">Transport</keyword>
<evidence type="ECO:0000256" key="1">
    <source>
        <dbReference type="ARBA" id="ARBA00004141"/>
    </source>
</evidence>
<evidence type="ECO:0000256" key="7">
    <source>
        <dbReference type="ARBA" id="ARBA00023136"/>
    </source>
</evidence>